<evidence type="ECO:0000313" key="6">
    <source>
        <dbReference type="Proteomes" id="UP001245285"/>
    </source>
</evidence>
<accession>A0ABU3CPE6</accession>
<protein>
    <submittedName>
        <fullName evidence="5">ABC transporter ATP-binding protein</fullName>
    </submittedName>
</protein>
<dbReference type="SUPFAM" id="SSF52540">
    <property type="entry name" value="P-loop containing nucleoside triphosphate hydrolases"/>
    <property type="match status" value="1"/>
</dbReference>
<proteinExistence type="predicted"/>
<evidence type="ECO:0000313" key="5">
    <source>
        <dbReference type="EMBL" id="MDT0648206.1"/>
    </source>
</evidence>
<dbReference type="InterPro" id="IPR003593">
    <property type="entry name" value="AAA+_ATPase"/>
</dbReference>
<gene>
    <name evidence="5" type="ORF">RM545_16045</name>
</gene>
<comment type="caution">
    <text evidence="5">The sequence shown here is derived from an EMBL/GenBank/DDBJ whole genome shotgun (WGS) entry which is preliminary data.</text>
</comment>
<name>A0ABU3CPE6_9FLAO</name>
<dbReference type="PANTHER" id="PTHR42781:SF4">
    <property type="entry name" value="SPERMIDINE_PUTRESCINE IMPORT ATP-BINDING PROTEIN POTA"/>
    <property type="match status" value="1"/>
</dbReference>
<evidence type="ECO:0000259" key="4">
    <source>
        <dbReference type="PROSITE" id="PS50893"/>
    </source>
</evidence>
<sequence length="321" mass="36352">MLELKNVSFAYAEEPVLNTINFKVKQGENISVIGESGCGKSTLLQVIYGLHDVQGEIIWNNEQIFGPAFNLVPGHSFMKYLAQDFDLMPPLTVAENVGKYLSNMYPVKKKRRVMELLDVVEMDELKDVKAKHLSGGQQQRVALARALAKKPELILLDEPFSHIDQFRKNNLRRRLFDYLKKENISCIVATHDSTDALSFADKTIVLKNQKIYAEASPQELYGNPPNVYVASLFGDVNEVLLKNIKPSDKSRKKIILYPEEIKFSSKSEIKAKVKNAHFHGYNWLIEADLKGQHIFFMHSSALKPGSIAGLKISEKLIESRC</sequence>
<evidence type="ECO:0000256" key="3">
    <source>
        <dbReference type="ARBA" id="ARBA00022840"/>
    </source>
</evidence>
<keyword evidence="3 5" id="KW-0067">ATP-binding</keyword>
<dbReference type="InterPro" id="IPR017871">
    <property type="entry name" value="ABC_transporter-like_CS"/>
</dbReference>
<dbReference type="InterPro" id="IPR027417">
    <property type="entry name" value="P-loop_NTPase"/>
</dbReference>
<organism evidence="5 6">
    <name type="scientific">Autumnicola lenta</name>
    <dbReference type="NCBI Taxonomy" id="3075593"/>
    <lineage>
        <taxon>Bacteria</taxon>
        <taxon>Pseudomonadati</taxon>
        <taxon>Bacteroidota</taxon>
        <taxon>Flavobacteriia</taxon>
        <taxon>Flavobacteriales</taxon>
        <taxon>Flavobacteriaceae</taxon>
        <taxon>Autumnicola</taxon>
    </lineage>
</organism>
<dbReference type="PANTHER" id="PTHR42781">
    <property type="entry name" value="SPERMIDINE/PUTRESCINE IMPORT ATP-BINDING PROTEIN POTA"/>
    <property type="match status" value="1"/>
</dbReference>
<dbReference type="PROSITE" id="PS00211">
    <property type="entry name" value="ABC_TRANSPORTER_1"/>
    <property type="match status" value="1"/>
</dbReference>
<feature type="domain" description="ABC transporter" evidence="4">
    <location>
        <begin position="2"/>
        <end position="233"/>
    </location>
</feature>
<keyword evidence="1" id="KW-0813">Transport</keyword>
<dbReference type="Pfam" id="PF00005">
    <property type="entry name" value="ABC_tran"/>
    <property type="match status" value="1"/>
</dbReference>
<evidence type="ECO:0000256" key="1">
    <source>
        <dbReference type="ARBA" id="ARBA00022448"/>
    </source>
</evidence>
<dbReference type="Gene3D" id="3.40.50.300">
    <property type="entry name" value="P-loop containing nucleotide triphosphate hydrolases"/>
    <property type="match status" value="1"/>
</dbReference>
<dbReference type="SMART" id="SM00382">
    <property type="entry name" value="AAA"/>
    <property type="match status" value="1"/>
</dbReference>
<dbReference type="InterPro" id="IPR050093">
    <property type="entry name" value="ABC_SmlMolc_Importer"/>
</dbReference>
<dbReference type="Proteomes" id="UP001245285">
    <property type="component" value="Unassembled WGS sequence"/>
</dbReference>
<keyword evidence="6" id="KW-1185">Reference proteome</keyword>
<reference evidence="5 6" key="1">
    <citation type="submission" date="2023-09" db="EMBL/GenBank/DDBJ databases">
        <authorList>
            <person name="Rey-Velasco X."/>
        </authorList>
    </citation>
    <scope>NUCLEOTIDE SEQUENCE [LARGE SCALE GENOMIC DNA]</scope>
    <source>
        <strain evidence="5 6">F260</strain>
    </source>
</reference>
<keyword evidence="2" id="KW-0547">Nucleotide-binding</keyword>
<dbReference type="EMBL" id="JAVRHO010000033">
    <property type="protein sequence ID" value="MDT0648206.1"/>
    <property type="molecule type" value="Genomic_DNA"/>
</dbReference>
<dbReference type="PROSITE" id="PS50893">
    <property type="entry name" value="ABC_TRANSPORTER_2"/>
    <property type="match status" value="1"/>
</dbReference>
<evidence type="ECO:0000256" key="2">
    <source>
        <dbReference type="ARBA" id="ARBA00022741"/>
    </source>
</evidence>
<dbReference type="GO" id="GO:0005524">
    <property type="term" value="F:ATP binding"/>
    <property type="evidence" value="ECO:0007669"/>
    <property type="project" value="UniProtKB-KW"/>
</dbReference>
<dbReference type="RefSeq" id="WP_311496304.1">
    <property type="nucleotide sequence ID" value="NZ_JAVRHO010000033.1"/>
</dbReference>
<dbReference type="InterPro" id="IPR003439">
    <property type="entry name" value="ABC_transporter-like_ATP-bd"/>
</dbReference>